<dbReference type="AlphaFoldDB" id="A0A0A9SW02"/>
<feature type="region of interest" description="Disordered" evidence="1">
    <location>
        <begin position="10"/>
        <end position="91"/>
    </location>
</feature>
<dbReference type="EMBL" id="GBRH01245955">
    <property type="protein sequence ID" value="JAD51940.1"/>
    <property type="molecule type" value="Transcribed_RNA"/>
</dbReference>
<feature type="compositionally biased region" description="Polar residues" evidence="1">
    <location>
        <begin position="35"/>
        <end position="49"/>
    </location>
</feature>
<reference evidence="2" key="2">
    <citation type="journal article" date="2015" name="Data Brief">
        <title>Shoot transcriptome of the giant reed, Arundo donax.</title>
        <authorList>
            <person name="Barrero R.A."/>
            <person name="Guerrero F.D."/>
            <person name="Moolhuijzen P."/>
            <person name="Goolsby J.A."/>
            <person name="Tidwell J."/>
            <person name="Bellgard S.E."/>
            <person name="Bellgard M.I."/>
        </authorList>
    </citation>
    <scope>NUCLEOTIDE SEQUENCE</scope>
    <source>
        <tissue evidence="2">Shoot tissue taken approximately 20 cm above the soil surface</tissue>
    </source>
</reference>
<accession>A0A0A9SW02</accession>
<evidence type="ECO:0000256" key="1">
    <source>
        <dbReference type="SAM" id="MobiDB-lite"/>
    </source>
</evidence>
<evidence type="ECO:0000313" key="2">
    <source>
        <dbReference type="EMBL" id="JAD51940.1"/>
    </source>
</evidence>
<proteinExistence type="predicted"/>
<protein>
    <submittedName>
        <fullName evidence="2">Uncharacterized protein</fullName>
    </submittedName>
</protein>
<organism evidence="2">
    <name type="scientific">Arundo donax</name>
    <name type="common">Giant reed</name>
    <name type="synonym">Donax arundinaceus</name>
    <dbReference type="NCBI Taxonomy" id="35708"/>
    <lineage>
        <taxon>Eukaryota</taxon>
        <taxon>Viridiplantae</taxon>
        <taxon>Streptophyta</taxon>
        <taxon>Embryophyta</taxon>
        <taxon>Tracheophyta</taxon>
        <taxon>Spermatophyta</taxon>
        <taxon>Magnoliopsida</taxon>
        <taxon>Liliopsida</taxon>
        <taxon>Poales</taxon>
        <taxon>Poaceae</taxon>
        <taxon>PACMAD clade</taxon>
        <taxon>Arundinoideae</taxon>
        <taxon>Arundineae</taxon>
        <taxon>Arundo</taxon>
    </lineage>
</organism>
<name>A0A0A9SW02_ARUDO</name>
<sequence>MPTSWRYYQINDTSGHRPSSSSSITTRSSWTTQTLVSSPAETLTATRHLSINGPPQRRSPWSTRQRCGMGHSTPPRREVTYGAASKPSMLL</sequence>
<reference evidence="2" key="1">
    <citation type="submission" date="2014-09" db="EMBL/GenBank/DDBJ databases">
        <authorList>
            <person name="Magalhaes I.L.F."/>
            <person name="Oliveira U."/>
            <person name="Santos F.R."/>
            <person name="Vidigal T.H.D.A."/>
            <person name="Brescovit A.D."/>
            <person name="Santos A.J."/>
        </authorList>
    </citation>
    <scope>NUCLEOTIDE SEQUENCE</scope>
    <source>
        <tissue evidence="2">Shoot tissue taken approximately 20 cm above the soil surface</tissue>
    </source>
</reference>
<feature type="compositionally biased region" description="Low complexity" evidence="1">
    <location>
        <begin position="16"/>
        <end position="34"/>
    </location>
</feature>